<reference evidence="1 2" key="1">
    <citation type="journal article" date="2023" name="Mol. Biol. Evol.">
        <title>Genomics of Secondarily Temperate Adaptation in the Only Non-Antarctic Icefish.</title>
        <authorList>
            <person name="Rivera-Colon A.G."/>
            <person name="Rayamajhi N."/>
            <person name="Minhas B.F."/>
            <person name="Madrigal G."/>
            <person name="Bilyk K.T."/>
            <person name="Yoon V."/>
            <person name="Hune M."/>
            <person name="Gregory S."/>
            <person name="Cheng C.H.C."/>
            <person name="Catchen J.M."/>
        </authorList>
    </citation>
    <scope>NUCLEOTIDE SEQUENCE [LARGE SCALE GENOMIC DNA]</scope>
    <source>
        <strain evidence="1">JC2023a</strain>
    </source>
</reference>
<protein>
    <submittedName>
        <fullName evidence="1">Uncharacterized protein</fullName>
    </submittedName>
</protein>
<sequence>MIQVVDGLSRSSRCVCSRHTSFHVAPLRLRCGALAAMWRQHGAVVGRPLAGGWVPAGKGGGHRVGLQLSH</sequence>
<keyword evidence="2" id="KW-1185">Reference proteome</keyword>
<evidence type="ECO:0000313" key="2">
    <source>
        <dbReference type="Proteomes" id="UP001335648"/>
    </source>
</evidence>
<dbReference type="AlphaFoldDB" id="A0AAN8HKP3"/>
<evidence type="ECO:0000313" key="1">
    <source>
        <dbReference type="EMBL" id="KAK5915804.1"/>
    </source>
</evidence>
<organism evidence="1 2">
    <name type="scientific">Champsocephalus esox</name>
    <name type="common">pike icefish</name>
    <dbReference type="NCBI Taxonomy" id="159716"/>
    <lineage>
        <taxon>Eukaryota</taxon>
        <taxon>Metazoa</taxon>
        <taxon>Chordata</taxon>
        <taxon>Craniata</taxon>
        <taxon>Vertebrata</taxon>
        <taxon>Euteleostomi</taxon>
        <taxon>Actinopterygii</taxon>
        <taxon>Neopterygii</taxon>
        <taxon>Teleostei</taxon>
        <taxon>Neoteleostei</taxon>
        <taxon>Acanthomorphata</taxon>
        <taxon>Eupercaria</taxon>
        <taxon>Perciformes</taxon>
        <taxon>Notothenioidei</taxon>
        <taxon>Channichthyidae</taxon>
        <taxon>Champsocephalus</taxon>
    </lineage>
</organism>
<accession>A0AAN8HKP3</accession>
<name>A0AAN8HKP3_9TELE</name>
<dbReference type="Proteomes" id="UP001335648">
    <property type="component" value="Unassembled WGS sequence"/>
</dbReference>
<comment type="caution">
    <text evidence="1">The sequence shown here is derived from an EMBL/GenBank/DDBJ whole genome shotgun (WGS) entry which is preliminary data.</text>
</comment>
<proteinExistence type="predicted"/>
<gene>
    <name evidence="1" type="ORF">CesoFtcFv8_001364</name>
</gene>
<dbReference type="EMBL" id="JAULUE010002046">
    <property type="protein sequence ID" value="KAK5915804.1"/>
    <property type="molecule type" value="Genomic_DNA"/>
</dbReference>